<dbReference type="GO" id="GO:0032131">
    <property type="term" value="F:alkylated DNA binding"/>
    <property type="evidence" value="ECO:0007669"/>
    <property type="project" value="TreeGrafter"/>
</dbReference>
<evidence type="ECO:0000256" key="4">
    <source>
        <dbReference type="ARBA" id="ARBA00022763"/>
    </source>
</evidence>
<dbReference type="InterPro" id="IPR051912">
    <property type="entry name" value="Alkylbase_DNA_Glycosylase/TA"/>
</dbReference>
<dbReference type="GO" id="GO:0032993">
    <property type="term" value="C:protein-DNA complex"/>
    <property type="evidence" value="ECO:0007669"/>
    <property type="project" value="TreeGrafter"/>
</dbReference>
<dbReference type="InterPro" id="IPR011257">
    <property type="entry name" value="DNA_glycosylase"/>
</dbReference>
<dbReference type="Pfam" id="PF00730">
    <property type="entry name" value="HhH-GPD"/>
    <property type="match status" value="1"/>
</dbReference>
<feature type="domain" description="HhH-GPD" evidence="7">
    <location>
        <begin position="133"/>
        <end position="297"/>
    </location>
</feature>
<evidence type="ECO:0000256" key="5">
    <source>
        <dbReference type="ARBA" id="ARBA00023204"/>
    </source>
</evidence>
<evidence type="ECO:0000313" key="9">
    <source>
        <dbReference type="Proteomes" id="UP000187172"/>
    </source>
</evidence>
<organism evidence="8 9">
    <name type="scientific">Paenibacillus rhizosphaerae</name>
    <dbReference type="NCBI Taxonomy" id="297318"/>
    <lineage>
        <taxon>Bacteria</taxon>
        <taxon>Bacillati</taxon>
        <taxon>Bacillota</taxon>
        <taxon>Bacilli</taxon>
        <taxon>Bacillales</taxon>
        <taxon>Paenibacillaceae</taxon>
        <taxon>Paenibacillus</taxon>
    </lineage>
</organism>
<dbReference type="InterPro" id="IPR023170">
    <property type="entry name" value="HhH_base_excis_C"/>
</dbReference>
<dbReference type="Gene3D" id="1.10.1670.10">
    <property type="entry name" value="Helix-hairpin-Helix base-excision DNA repair enzymes (C-terminal)"/>
    <property type="match status" value="1"/>
</dbReference>
<dbReference type="CDD" id="cd00056">
    <property type="entry name" value="ENDO3c"/>
    <property type="match status" value="1"/>
</dbReference>
<comment type="similarity">
    <text evidence="2">Belongs to the alkylbase DNA glycosidase AlkA family.</text>
</comment>
<dbReference type="GO" id="GO:0006285">
    <property type="term" value="P:base-excision repair, AP site formation"/>
    <property type="evidence" value="ECO:0007669"/>
    <property type="project" value="TreeGrafter"/>
</dbReference>
<evidence type="ECO:0000256" key="2">
    <source>
        <dbReference type="ARBA" id="ARBA00010817"/>
    </source>
</evidence>
<name>A0A1R1EMC3_9BACL</name>
<comment type="caution">
    <text evidence="8">The sequence shown here is derived from an EMBL/GenBank/DDBJ whole genome shotgun (WGS) entry which is preliminary data.</text>
</comment>
<sequence>MKETIPLLTPFSIERTMVAVRGQNPRLVLAHPEYPVFTKVIPAEGRDIPVTVSLVETDQGPAAEVDLLQACNSKETEAVRAYVGKMLSNHVDLRPFYAQLQDEPVIGSILPGLHGLKILLEPNLFQNLVRTIIGQQMNLSFAASLVSRITEQYGTTVTIGDHTLYSFPKPEALAALEPDELLPLQFSRRKAEYITGLARQVADGSLDLNAMPDLADEEIFNRLLPIRGVGKWTVECFLLFSVGRTDFFPADDIGLKNAMKVLWGFDSQPASPLMLEISRGWSPWRSYAAYYLWAWLDDWKLRQKQEKEQKKPVRGKSARKASEE</sequence>
<dbReference type="Gene3D" id="3.30.310.20">
    <property type="entry name" value="DNA-3-methyladenine glycosylase AlkA, N-terminal domain"/>
    <property type="match status" value="1"/>
</dbReference>
<dbReference type="Proteomes" id="UP000187172">
    <property type="component" value="Unassembled WGS sequence"/>
</dbReference>
<feature type="region of interest" description="Disordered" evidence="6">
    <location>
        <begin position="305"/>
        <end position="324"/>
    </location>
</feature>
<dbReference type="FunFam" id="1.10.340.30:FF:000004">
    <property type="entry name" value="DNA-3-methyladenine glycosylase II"/>
    <property type="match status" value="1"/>
</dbReference>
<protein>
    <recommendedName>
        <fullName evidence="3">DNA-3-methyladenine glycosylase II</fullName>
        <ecNumber evidence="3">3.2.2.21</ecNumber>
    </recommendedName>
</protein>
<dbReference type="RefSeq" id="WP_076171884.1">
    <property type="nucleotide sequence ID" value="NZ_MRTP01000005.1"/>
</dbReference>
<dbReference type="PANTHER" id="PTHR43003:SF5">
    <property type="entry name" value="DNA-3-METHYLADENINE GLYCOSYLASE"/>
    <property type="match status" value="1"/>
</dbReference>
<evidence type="ECO:0000256" key="3">
    <source>
        <dbReference type="ARBA" id="ARBA00012000"/>
    </source>
</evidence>
<dbReference type="EC" id="3.2.2.21" evidence="3"/>
<dbReference type="GO" id="GO:0008725">
    <property type="term" value="F:DNA-3-methyladenine glycosylase activity"/>
    <property type="evidence" value="ECO:0007669"/>
    <property type="project" value="TreeGrafter"/>
</dbReference>
<dbReference type="PANTHER" id="PTHR43003">
    <property type="entry name" value="DNA-3-METHYLADENINE GLYCOSYLASE"/>
    <property type="match status" value="1"/>
</dbReference>
<gene>
    <name evidence="8" type="ORF">BK138_18925</name>
</gene>
<evidence type="ECO:0000256" key="6">
    <source>
        <dbReference type="SAM" id="MobiDB-lite"/>
    </source>
</evidence>
<keyword evidence="4" id="KW-0227">DNA damage</keyword>
<dbReference type="SMART" id="SM00478">
    <property type="entry name" value="ENDO3c"/>
    <property type="match status" value="1"/>
</dbReference>
<feature type="compositionally biased region" description="Basic residues" evidence="6">
    <location>
        <begin position="312"/>
        <end position="324"/>
    </location>
</feature>
<evidence type="ECO:0000256" key="1">
    <source>
        <dbReference type="ARBA" id="ARBA00000086"/>
    </source>
</evidence>
<keyword evidence="9" id="KW-1185">Reference proteome</keyword>
<dbReference type="GO" id="GO:0006307">
    <property type="term" value="P:DNA alkylation repair"/>
    <property type="evidence" value="ECO:0007669"/>
    <property type="project" value="TreeGrafter"/>
</dbReference>
<dbReference type="SUPFAM" id="SSF48150">
    <property type="entry name" value="DNA-glycosylase"/>
    <property type="match status" value="1"/>
</dbReference>
<evidence type="ECO:0000313" key="8">
    <source>
        <dbReference type="EMBL" id="OMF52994.1"/>
    </source>
</evidence>
<dbReference type="EMBL" id="MRTP01000005">
    <property type="protein sequence ID" value="OMF52994.1"/>
    <property type="molecule type" value="Genomic_DNA"/>
</dbReference>
<dbReference type="GO" id="GO:0005737">
    <property type="term" value="C:cytoplasm"/>
    <property type="evidence" value="ECO:0007669"/>
    <property type="project" value="TreeGrafter"/>
</dbReference>
<accession>A0A1R1EMC3</accession>
<keyword evidence="5" id="KW-0234">DNA repair</keyword>
<dbReference type="InterPro" id="IPR037046">
    <property type="entry name" value="AlkA_N_sf"/>
</dbReference>
<dbReference type="AlphaFoldDB" id="A0A1R1EMC3"/>
<reference evidence="8 9" key="1">
    <citation type="submission" date="2016-11" db="EMBL/GenBank/DDBJ databases">
        <title>Paenibacillus species isolates.</title>
        <authorList>
            <person name="Beno S.M."/>
        </authorList>
    </citation>
    <scope>NUCLEOTIDE SEQUENCE [LARGE SCALE GENOMIC DNA]</scope>
    <source>
        <strain evidence="8 9">FSL R5-0378</strain>
    </source>
</reference>
<dbReference type="Gene3D" id="1.10.340.30">
    <property type="entry name" value="Hypothetical protein, domain 2"/>
    <property type="match status" value="1"/>
</dbReference>
<dbReference type="InterPro" id="IPR003265">
    <property type="entry name" value="HhH-GPD_domain"/>
</dbReference>
<dbReference type="GO" id="GO:0043916">
    <property type="term" value="F:DNA-7-methylguanine glycosylase activity"/>
    <property type="evidence" value="ECO:0007669"/>
    <property type="project" value="TreeGrafter"/>
</dbReference>
<dbReference type="STRING" id="297318.BK138_18925"/>
<evidence type="ECO:0000259" key="7">
    <source>
        <dbReference type="SMART" id="SM00478"/>
    </source>
</evidence>
<proteinExistence type="inferred from homology"/>
<comment type="catalytic activity">
    <reaction evidence="1">
        <text>Hydrolysis of alkylated DNA, releasing 3-methyladenine, 3-methylguanine, 7-methylguanine and 7-methyladenine.</text>
        <dbReference type="EC" id="3.2.2.21"/>
    </reaction>
</comment>